<dbReference type="InterPro" id="IPR016301">
    <property type="entry name" value="Ade2_fungi/plant"/>
</dbReference>
<comment type="pathway">
    <text evidence="2">Purine metabolism; IMP biosynthesis via de novo pathway; 5-amino-1-(5-phospho-D-ribosyl)imidazole-4-carboxylate from 5-amino-1-(5-phospho-D-ribosyl)imidazole (carboxylase route): step 1/1.</text>
</comment>
<dbReference type="GO" id="GO:0046872">
    <property type="term" value="F:metal ion binding"/>
    <property type="evidence" value="ECO:0007669"/>
    <property type="project" value="InterPro"/>
</dbReference>
<dbReference type="InterPro" id="IPR033747">
    <property type="entry name" value="PurE_ClassI"/>
</dbReference>
<organism evidence="14 15">
    <name type="scientific">Peronospora matthiolae</name>
    <dbReference type="NCBI Taxonomy" id="2874970"/>
    <lineage>
        <taxon>Eukaryota</taxon>
        <taxon>Sar</taxon>
        <taxon>Stramenopiles</taxon>
        <taxon>Oomycota</taxon>
        <taxon>Peronosporomycetes</taxon>
        <taxon>Peronosporales</taxon>
        <taxon>Peronosporaceae</taxon>
        <taxon>Peronospora</taxon>
    </lineage>
</organism>
<dbReference type="InterPro" id="IPR040686">
    <property type="entry name" value="PurK_C"/>
</dbReference>
<dbReference type="SUPFAM" id="SSF56059">
    <property type="entry name" value="Glutathione synthetase ATP-binding domain-like"/>
    <property type="match status" value="1"/>
</dbReference>
<evidence type="ECO:0000256" key="5">
    <source>
        <dbReference type="ARBA" id="ARBA00022741"/>
    </source>
</evidence>
<dbReference type="AlphaFoldDB" id="A0AAV1UM56"/>
<dbReference type="Gene3D" id="3.30.1490.20">
    <property type="entry name" value="ATP-grasp fold, A domain"/>
    <property type="match status" value="1"/>
</dbReference>
<dbReference type="InterPro" id="IPR005875">
    <property type="entry name" value="PurK"/>
</dbReference>
<dbReference type="SUPFAM" id="SSF52440">
    <property type="entry name" value="PreATP-grasp domain"/>
    <property type="match status" value="1"/>
</dbReference>
<evidence type="ECO:0000256" key="1">
    <source>
        <dbReference type="ARBA" id="ARBA00001244"/>
    </source>
</evidence>
<evidence type="ECO:0000256" key="11">
    <source>
        <dbReference type="PROSITE-ProRule" id="PRU00409"/>
    </source>
</evidence>
<name>A0AAV1UM56_9STRA</name>
<comment type="caution">
    <text evidence="14">The sequence shown here is derived from an EMBL/GenBank/DDBJ whole genome shotgun (WGS) entry which is preliminary data.</text>
</comment>
<keyword evidence="8 11" id="KW-0067">ATP-binding</keyword>
<dbReference type="InterPro" id="IPR054350">
    <property type="entry name" value="PurT/PurK_preATP-grasp"/>
</dbReference>
<protein>
    <recommendedName>
        <fullName evidence="4">phosphoribosylaminoimidazole carboxylase</fullName>
        <ecNumber evidence="4">4.1.1.21</ecNumber>
    </recommendedName>
    <alternativeName>
        <fullName evidence="10">AIR carboxylase</fullName>
    </alternativeName>
</protein>
<evidence type="ECO:0000256" key="6">
    <source>
        <dbReference type="ARBA" id="ARBA00022755"/>
    </source>
</evidence>
<dbReference type="PROSITE" id="PS50975">
    <property type="entry name" value="ATP_GRASP"/>
    <property type="match status" value="1"/>
</dbReference>
<reference evidence="14" key="1">
    <citation type="submission" date="2024-01" db="EMBL/GenBank/DDBJ databases">
        <authorList>
            <person name="Webb A."/>
        </authorList>
    </citation>
    <scope>NUCLEOTIDE SEQUENCE</scope>
    <source>
        <strain evidence="14">Pm1</strain>
    </source>
</reference>
<dbReference type="FunFam" id="3.40.50.1970:FF:000013">
    <property type="entry name" value="Phosphoribosylaminoimidazole carboxylase"/>
    <property type="match status" value="1"/>
</dbReference>
<evidence type="ECO:0000313" key="15">
    <source>
        <dbReference type="Proteomes" id="UP001162060"/>
    </source>
</evidence>
<comment type="similarity">
    <text evidence="3">In the C-terminal section; belongs to the AIR carboxylase family. Class I subfamily.</text>
</comment>
<gene>
    <name evidence="14" type="ORF">PM001_LOCUS20307</name>
</gene>
<dbReference type="GO" id="GO:0004638">
    <property type="term" value="F:phosphoribosylaminoimidazole carboxylase activity"/>
    <property type="evidence" value="ECO:0007669"/>
    <property type="project" value="UniProtKB-EC"/>
</dbReference>
<dbReference type="HAMAP" id="MF_01929">
    <property type="entry name" value="PurE_classI"/>
    <property type="match status" value="1"/>
</dbReference>
<dbReference type="PANTHER" id="PTHR11609">
    <property type="entry name" value="PURINE BIOSYNTHESIS PROTEIN 6/7, PUR6/7"/>
    <property type="match status" value="1"/>
</dbReference>
<feature type="compositionally biased region" description="Acidic residues" evidence="12">
    <location>
        <begin position="202"/>
        <end position="213"/>
    </location>
</feature>
<dbReference type="EMBL" id="CAKLBY020000221">
    <property type="protein sequence ID" value="CAK7935157.1"/>
    <property type="molecule type" value="Genomic_DNA"/>
</dbReference>
<dbReference type="Pfam" id="PF17769">
    <property type="entry name" value="PurK_C"/>
    <property type="match status" value="1"/>
</dbReference>
<evidence type="ECO:0000259" key="13">
    <source>
        <dbReference type="PROSITE" id="PS50975"/>
    </source>
</evidence>
<dbReference type="SUPFAM" id="SSF51246">
    <property type="entry name" value="Rudiment single hybrid motif"/>
    <property type="match status" value="1"/>
</dbReference>
<dbReference type="Gene3D" id="3.40.50.20">
    <property type="match status" value="1"/>
</dbReference>
<accession>A0AAV1UM56</accession>
<evidence type="ECO:0000256" key="7">
    <source>
        <dbReference type="ARBA" id="ARBA00022793"/>
    </source>
</evidence>
<dbReference type="InterPro" id="IPR013815">
    <property type="entry name" value="ATP_grasp_subdomain_1"/>
</dbReference>
<dbReference type="HAMAP" id="MF_01928">
    <property type="entry name" value="PurK"/>
    <property type="match status" value="1"/>
</dbReference>
<dbReference type="PIRSF" id="PIRSF001340">
    <property type="entry name" value="AIR_carboxylase"/>
    <property type="match status" value="1"/>
</dbReference>
<proteinExistence type="inferred from homology"/>
<dbReference type="Pfam" id="PF22660">
    <property type="entry name" value="RS_preATP-grasp-like"/>
    <property type="match status" value="1"/>
</dbReference>
<keyword evidence="6" id="KW-0658">Purine biosynthesis</keyword>
<keyword evidence="7" id="KW-0210">Decarboxylase</keyword>
<dbReference type="SMART" id="SM01001">
    <property type="entry name" value="AIRC"/>
    <property type="match status" value="1"/>
</dbReference>
<dbReference type="FunFam" id="3.30.470.20:FF:000037">
    <property type="entry name" value="Phosphoribosylaminoimidazole carboxylase, chloroplastic"/>
    <property type="match status" value="1"/>
</dbReference>
<evidence type="ECO:0000256" key="12">
    <source>
        <dbReference type="SAM" id="MobiDB-lite"/>
    </source>
</evidence>
<dbReference type="NCBIfam" id="TIGR01162">
    <property type="entry name" value="purE"/>
    <property type="match status" value="1"/>
</dbReference>
<dbReference type="Pfam" id="PF00731">
    <property type="entry name" value="AIRC"/>
    <property type="match status" value="1"/>
</dbReference>
<dbReference type="Gene3D" id="3.40.50.1970">
    <property type="match status" value="1"/>
</dbReference>
<dbReference type="InterPro" id="IPR011054">
    <property type="entry name" value="Rudment_hybrid_motif"/>
</dbReference>
<evidence type="ECO:0000256" key="4">
    <source>
        <dbReference type="ARBA" id="ARBA00012329"/>
    </source>
</evidence>
<dbReference type="SUPFAM" id="SSF52255">
    <property type="entry name" value="N5-CAIR mutase (phosphoribosylaminoimidazole carboxylase, PurE)"/>
    <property type="match status" value="1"/>
</dbReference>
<evidence type="ECO:0000256" key="10">
    <source>
        <dbReference type="ARBA" id="ARBA00031607"/>
    </source>
</evidence>
<dbReference type="NCBIfam" id="NF004679">
    <property type="entry name" value="PRK06019.1-5"/>
    <property type="match status" value="1"/>
</dbReference>
<feature type="domain" description="ATP-grasp" evidence="13">
    <location>
        <begin position="126"/>
        <end position="345"/>
    </location>
</feature>
<dbReference type="Gene3D" id="3.30.470.20">
    <property type="entry name" value="ATP-grasp fold, B domain"/>
    <property type="match status" value="1"/>
</dbReference>
<dbReference type="InterPro" id="IPR011761">
    <property type="entry name" value="ATP-grasp"/>
</dbReference>
<sequence>MPVLTTTTTAGGSAPPVVGVLGGGQLGRMMATAAHRLGLQVVVLDPLGVSSPAGQMGLPALAGSLTKEADIAHLAAKCDVLTVEIEHVNAPYLAQLQDRKQTGQLHGVHPSPATIALIQDKYQQKQFFAQVRDVHVAPFELVTSLDVARQVGAAFGYPFMLKSRRLAYDGRGNAVVRQEKDLQRAFEKLGAMLLARDQVEAKEDEDEEDEEGRGDDRLQREHEMHQLYAEKWVPFVKELAVMVVKGADEEVRAYPVVETTQRDSICDTVLAPAQVSEDVAKRAREMALAAVAELEGRGVYGVELFLTAAGDVLLNEIAPRPHNSGHYTIEACETDQFEQHLRAVTGLPLGSCAMRVPAALMVNVLGDATSSEDVSFALLRNSLSIPGAAAHFYGKAGVRPGRKLGHVTITAPNLEELTKRATALSPECAKSSGLLKLERKPLVGIVMGSDSDLPTMAAAADMLEKFGVPYELTIVSAHRTPLRMYEYAQSAAARGLKVVIAGAGGAAHLPGMIAALTPLPVVGVPVKTSTLNGKDSLLSIVQMPRGVPVATVAIGNSTNAGLLAVRILSAGDSSLLEAMATFLETQTREVDNKIETMATSGWKEFLQNMKKR</sequence>
<dbReference type="EC" id="4.1.1.21" evidence="4"/>
<dbReference type="GO" id="GO:0005524">
    <property type="term" value="F:ATP binding"/>
    <property type="evidence" value="ECO:0007669"/>
    <property type="project" value="UniProtKB-UniRule"/>
</dbReference>
<evidence type="ECO:0000256" key="8">
    <source>
        <dbReference type="ARBA" id="ARBA00022840"/>
    </source>
</evidence>
<feature type="region of interest" description="Disordered" evidence="12">
    <location>
        <begin position="197"/>
        <end position="219"/>
    </location>
</feature>
<dbReference type="InterPro" id="IPR003135">
    <property type="entry name" value="ATP-grasp_carboxylate-amine"/>
</dbReference>
<evidence type="ECO:0000313" key="14">
    <source>
        <dbReference type="EMBL" id="CAK7935157.1"/>
    </source>
</evidence>
<evidence type="ECO:0000256" key="9">
    <source>
        <dbReference type="ARBA" id="ARBA00023239"/>
    </source>
</evidence>
<dbReference type="PANTHER" id="PTHR11609:SF5">
    <property type="entry name" value="PHOSPHORIBOSYLAMINOIMIDAZOLE CARBOXYLASE"/>
    <property type="match status" value="1"/>
</dbReference>
<dbReference type="InterPro" id="IPR000031">
    <property type="entry name" value="PurE_dom"/>
</dbReference>
<keyword evidence="9" id="KW-0456">Lyase</keyword>
<keyword evidence="5 11" id="KW-0547">Nucleotide-binding</keyword>
<dbReference type="Proteomes" id="UP001162060">
    <property type="component" value="Unassembled WGS sequence"/>
</dbReference>
<dbReference type="Pfam" id="PF02222">
    <property type="entry name" value="ATP-grasp"/>
    <property type="match status" value="1"/>
</dbReference>
<evidence type="ECO:0000256" key="3">
    <source>
        <dbReference type="ARBA" id="ARBA00006114"/>
    </source>
</evidence>
<evidence type="ECO:0000256" key="2">
    <source>
        <dbReference type="ARBA" id="ARBA00004747"/>
    </source>
</evidence>
<dbReference type="GO" id="GO:0006189">
    <property type="term" value="P:'de novo' IMP biosynthetic process"/>
    <property type="evidence" value="ECO:0007669"/>
    <property type="project" value="InterPro"/>
</dbReference>
<comment type="catalytic activity">
    <reaction evidence="1">
        <text>5-amino-1-(5-phospho-D-ribosyl)imidazole-4-carboxylate + H(+) = 5-amino-1-(5-phospho-beta-D-ribosyl)imidazole + CO2</text>
        <dbReference type="Rhea" id="RHEA:10792"/>
        <dbReference type="ChEBI" id="CHEBI:15378"/>
        <dbReference type="ChEBI" id="CHEBI:16526"/>
        <dbReference type="ChEBI" id="CHEBI:77657"/>
        <dbReference type="ChEBI" id="CHEBI:137981"/>
        <dbReference type="EC" id="4.1.1.21"/>
    </reaction>
</comment>
<dbReference type="InterPro" id="IPR016185">
    <property type="entry name" value="PreATP-grasp_dom_sf"/>
</dbReference>